<protein>
    <submittedName>
        <fullName evidence="1">Uncharacterized protein</fullName>
    </submittedName>
</protein>
<evidence type="ECO:0000313" key="1">
    <source>
        <dbReference type="EMBL" id="QJA48919.1"/>
    </source>
</evidence>
<name>A0A6H1ZN66_9ZZZZ</name>
<gene>
    <name evidence="3" type="ORF">MM415A00187_0044</name>
    <name evidence="2" type="ORF">MM415B00313_0045</name>
    <name evidence="1" type="ORF">TM448A01192_0009</name>
    <name evidence="4" type="ORF">TM448B02176_0014</name>
</gene>
<dbReference type="EMBL" id="MT141564">
    <property type="protein sequence ID" value="QJA66997.1"/>
    <property type="molecule type" value="Genomic_DNA"/>
</dbReference>
<reference evidence="1" key="1">
    <citation type="submission" date="2020-03" db="EMBL/GenBank/DDBJ databases">
        <title>The deep terrestrial virosphere.</title>
        <authorList>
            <person name="Holmfeldt K."/>
            <person name="Nilsson E."/>
            <person name="Simone D."/>
            <person name="Lopez-Fernandez M."/>
            <person name="Wu X."/>
            <person name="de Brujin I."/>
            <person name="Lundin D."/>
            <person name="Andersson A."/>
            <person name="Bertilsson S."/>
            <person name="Dopson M."/>
        </authorList>
    </citation>
    <scope>NUCLEOTIDE SEQUENCE</scope>
    <source>
        <strain evidence="3">MM415A00187</strain>
        <strain evidence="2">MM415B00313</strain>
        <strain evidence="1">TM448A01192</strain>
        <strain evidence="4">TM448B02176</strain>
    </source>
</reference>
<dbReference type="EMBL" id="MT144109">
    <property type="protein sequence ID" value="QJA48919.1"/>
    <property type="molecule type" value="Genomic_DNA"/>
</dbReference>
<accession>A0A6H1ZN66</accession>
<evidence type="ECO:0000313" key="3">
    <source>
        <dbReference type="EMBL" id="QJA84509.1"/>
    </source>
</evidence>
<organism evidence="1">
    <name type="scientific">viral metagenome</name>
    <dbReference type="NCBI Taxonomy" id="1070528"/>
    <lineage>
        <taxon>unclassified sequences</taxon>
        <taxon>metagenomes</taxon>
        <taxon>organismal metagenomes</taxon>
    </lineage>
</organism>
<dbReference type="EMBL" id="MT144887">
    <property type="protein sequence ID" value="QJI00955.1"/>
    <property type="molecule type" value="Genomic_DNA"/>
</dbReference>
<sequence length="77" mass="9356">MKDISLYIDMQVQFQTCNKCNFKYCTRLIEGVCPQCYINDEKNFNKPQWQIEVDKFTMQWQENFGEVQKKGKLIYEN</sequence>
<dbReference type="AlphaFoldDB" id="A0A6H1ZN66"/>
<proteinExistence type="predicted"/>
<dbReference type="EMBL" id="MT142530">
    <property type="protein sequence ID" value="QJA84509.1"/>
    <property type="molecule type" value="Genomic_DNA"/>
</dbReference>
<evidence type="ECO:0000313" key="4">
    <source>
        <dbReference type="EMBL" id="QJI00955.1"/>
    </source>
</evidence>
<evidence type="ECO:0000313" key="2">
    <source>
        <dbReference type="EMBL" id="QJA66997.1"/>
    </source>
</evidence>